<protein>
    <submittedName>
        <fullName evidence="2">Uncharacterized protein</fullName>
    </submittedName>
</protein>
<dbReference type="Proteomes" id="UP000188268">
    <property type="component" value="Unassembled WGS sequence"/>
</dbReference>
<feature type="region of interest" description="Disordered" evidence="1">
    <location>
        <begin position="1"/>
        <end position="27"/>
    </location>
</feature>
<dbReference type="Gramene" id="OMO73172">
    <property type="protein sequence ID" value="OMO73172"/>
    <property type="gene ID" value="CCACVL1_17403"/>
</dbReference>
<name>A0A1R3HS72_COCAP</name>
<dbReference type="AlphaFoldDB" id="A0A1R3HS72"/>
<evidence type="ECO:0000313" key="2">
    <source>
        <dbReference type="EMBL" id="OMO73172.1"/>
    </source>
</evidence>
<evidence type="ECO:0000313" key="3">
    <source>
        <dbReference type="Proteomes" id="UP000188268"/>
    </source>
</evidence>
<sequence length="27" mass="3163">MAEAGTSLNWSHFSNKRNPFSHFILNR</sequence>
<gene>
    <name evidence="2" type="ORF">CCACVL1_17403</name>
</gene>
<evidence type="ECO:0000256" key="1">
    <source>
        <dbReference type="SAM" id="MobiDB-lite"/>
    </source>
</evidence>
<accession>A0A1R3HS72</accession>
<feature type="compositionally biased region" description="Polar residues" evidence="1">
    <location>
        <begin position="1"/>
        <end position="18"/>
    </location>
</feature>
<organism evidence="2 3">
    <name type="scientific">Corchorus capsularis</name>
    <name type="common">Jute</name>
    <dbReference type="NCBI Taxonomy" id="210143"/>
    <lineage>
        <taxon>Eukaryota</taxon>
        <taxon>Viridiplantae</taxon>
        <taxon>Streptophyta</taxon>
        <taxon>Embryophyta</taxon>
        <taxon>Tracheophyta</taxon>
        <taxon>Spermatophyta</taxon>
        <taxon>Magnoliopsida</taxon>
        <taxon>eudicotyledons</taxon>
        <taxon>Gunneridae</taxon>
        <taxon>Pentapetalae</taxon>
        <taxon>rosids</taxon>
        <taxon>malvids</taxon>
        <taxon>Malvales</taxon>
        <taxon>Malvaceae</taxon>
        <taxon>Grewioideae</taxon>
        <taxon>Apeibeae</taxon>
        <taxon>Corchorus</taxon>
    </lineage>
</organism>
<dbReference type="EMBL" id="AWWV01011269">
    <property type="protein sequence ID" value="OMO73172.1"/>
    <property type="molecule type" value="Genomic_DNA"/>
</dbReference>
<comment type="caution">
    <text evidence="2">The sequence shown here is derived from an EMBL/GenBank/DDBJ whole genome shotgun (WGS) entry which is preliminary data.</text>
</comment>
<reference evidence="2 3" key="1">
    <citation type="submission" date="2013-09" db="EMBL/GenBank/DDBJ databases">
        <title>Corchorus capsularis genome sequencing.</title>
        <authorList>
            <person name="Alam M."/>
            <person name="Haque M.S."/>
            <person name="Islam M.S."/>
            <person name="Emdad E.M."/>
            <person name="Islam M.M."/>
            <person name="Ahmed B."/>
            <person name="Halim A."/>
            <person name="Hossen Q.M.M."/>
            <person name="Hossain M.Z."/>
            <person name="Ahmed R."/>
            <person name="Khan M.M."/>
            <person name="Islam R."/>
            <person name="Rashid M.M."/>
            <person name="Khan S.A."/>
            <person name="Rahman M.S."/>
            <person name="Alam M."/>
        </authorList>
    </citation>
    <scope>NUCLEOTIDE SEQUENCE [LARGE SCALE GENOMIC DNA]</scope>
    <source>
        <strain evidence="3">cv. CVL-1</strain>
        <tissue evidence="2">Whole seedling</tissue>
    </source>
</reference>
<proteinExistence type="predicted"/>
<keyword evidence="3" id="KW-1185">Reference proteome</keyword>